<keyword evidence="1" id="KW-0472">Membrane</keyword>
<dbReference type="VEuPathDB" id="FungiDB:ASPWEDRAFT_54380"/>
<feature type="region of interest" description="Disordered" evidence="2">
    <location>
        <begin position="278"/>
        <end position="298"/>
    </location>
</feature>
<dbReference type="Proteomes" id="UP000184383">
    <property type="component" value="Unassembled WGS sequence"/>
</dbReference>
<sequence length="324" mass="35765">MFGIFADLLSSGLTILLPIFASYKALRSSDPSQLAPWLIYWVILSIALLVESWTYFIVGWFPFYSWFRLFFLCYLVLPQTQGAKVLYQQYVDPFLAQHEREIEEFIVNSHERAKTMGLQYFYQAIDLIREKVLGLPAQSAAAPPQAAGPAAYAQSFLSRFNIPTGTGAAPSQAPATNDWYSTLTSAVASMASAGKSHEDRANELSASGNLFPREMASMSPSEKQKFITNQRDMLEVLRTALAKEESNLGNHGQTEDHLAYGGIPLKKNRSENSFDHIEHEDTRTPGNQGSSGWGLFGQQAGSSGVDFAAKAVDELTRSRGQGQS</sequence>
<dbReference type="STRING" id="1073089.A0A1L9R895"/>
<comment type="caution">
    <text evidence="1">Lacks conserved residue(s) required for the propagation of feature annotation.</text>
</comment>
<proteinExistence type="inferred from homology"/>
<comment type="similarity">
    <text evidence="1">Belongs to the DP1 family.</text>
</comment>
<accession>A0A1L9R895</accession>
<dbReference type="OrthoDB" id="434647at2759"/>
<gene>
    <name evidence="3" type="ORF">ASPWEDRAFT_54380</name>
</gene>
<evidence type="ECO:0000313" key="4">
    <source>
        <dbReference type="Proteomes" id="UP000184383"/>
    </source>
</evidence>
<organism evidence="3 4">
    <name type="scientific">Aspergillus wentii DTO 134E9</name>
    <dbReference type="NCBI Taxonomy" id="1073089"/>
    <lineage>
        <taxon>Eukaryota</taxon>
        <taxon>Fungi</taxon>
        <taxon>Dikarya</taxon>
        <taxon>Ascomycota</taxon>
        <taxon>Pezizomycotina</taxon>
        <taxon>Eurotiomycetes</taxon>
        <taxon>Eurotiomycetidae</taxon>
        <taxon>Eurotiales</taxon>
        <taxon>Aspergillaceae</taxon>
        <taxon>Aspergillus</taxon>
        <taxon>Aspergillus subgen. Cremei</taxon>
    </lineage>
</organism>
<evidence type="ECO:0000256" key="1">
    <source>
        <dbReference type="RuleBase" id="RU362006"/>
    </source>
</evidence>
<keyword evidence="1" id="KW-0812">Transmembrane</keyword>
<dbReference type="PANTHER" id="PTHR12300">
    <property type="entry name" value="HVA22-LIKE PROTEINS"/>
    <property type="match status" value="1"/>
</dbReference>
<dbReference type="InterPro" id="IPR004345">
    <property type="entry name" value="TB2_DP1_HVA22"/>
</dbReference>
<dbReference type="EMBL" id="KV878216">
    <property type="protein sequence ID" value="OJJ31103.1"/>
    <property type="molecule type" value="Genomic_DNA"/>
</dbReference>
<dbReference type="PANTHER" id="PTHR12300:SF177">
    <property type="entry name" value="PROTEIN YOP1"/>
    <property type="match status" value="1"/>
</dbReference>
<dbReference type="GeneID" id="63753895"/>
<name>A0A1L9R895_ASPWE</name>
<keyword evidence="4" id="KW-1185">Reference proteome</keyword>
<dbReference type="Pfam" id="PF03134">
    <property type="entry name" value="TB2_DP1_HVA22"/>
    <property type="match status" value="1"/>
</dbReference>
<dbReference type="RefSeq" id="XP_040684780.1">
    <property type="nucleotide sequence ID" value="XM_040838047.1"/>
</dbReference>
<reference evidence="4" key="1">
    <citation type="journal article" date="2017" name="Genome Biol.">
        <title>Comparative genomics reveals high biological diversity and specific adaptations in the industrially and medically important fungal genus Aspergillus.</title>
        <authorList>
            <person name="de Vries R.P."/>
            <person name="Riley R."/>
            <person name="Wiebenga A."/>
            <person name="Aguilar-Osorio G."/>
            <person name="Amillis S."/>
            <person name="Uchima C.A."/>
            <person name="Anderluh G."/>
            <person name="Asadollahi M."/>
            <person name="Askin M."/>
            <person name="Barry K."/>
            <person name="Battaglia E."/>
            <person name="Bayram O."/>
            <person name="Benocci T."/>
            <person name="Braus-Stromeyer S.A."/>
            <person name="Caldana C."/>
            <person name="Canovas D."/>
            <person name="Cerqueira G.C."/>
            <person name="Chen F."/>
            <person name="Chen W."/>
            <person name="Choi C."/>
            <person name="Clum A."/>
            <person name="Dos Santos R.A."/>
            <person name="Damasio A.R."/>
            <person name="Diallinas G."/>
            <person name="Emri T."/>
            <person name="Fekete E."/>
            <person name="Flipphi M."/>
            <person name="Freyberg S."/>
            <person name="Gallo A."/>
            <person name="Gournas C."/>
            <person name="Habgood R."/>
            <person name="Hainaut M."/>
            <person name="Harispe M.L."/>
            <person name="Henrissat B."/>
            <person name="Hilden K.S."/>
            <person name="Hope R."/>
            <person name="Hossain A."/>
            <person name="Karabika E."/>
            <person name="Karaffa L."/>
            <person name="Karanyi Z."/>
            <person name="Krasevec N."/>
            <person name="Kuo A."/>
            <person name="Kusch H."/>
            <person name="LaButti K."/>
            <person name="Lagendijk E.L."/>
            <person name="Lapidus A."/>
            <person name="Levasseur A."/>
            <person name="Lindquist E."/>
            <person name="Lipzen A."/>
            <person name="Logrieco A.F."/>
            <person name="MacCabe A."/>
            <person name="Maekelae M.R."/>
            <person name="Malavazi I."/>
            <person name="Melin P."/>
            <person name="Meyer V."/>
            <person name="Mielnichuk N."/>
            <person name="Miskei M."/>
            <person name="Molnar A.P."/>
            <person name="Mule G."/>
            <person name="Ngan C.Y."/>
            <person name="Orejas M."/>
            <person name="Orosz E."/>
            <person name="Ouedraogo J.P."/>
            <person name="Overkamp K.M."/>
            <person name="Park H.-S."/>
            <person name="Perrone G."/>
            <person name="Piumi F."/>
            <person name="Punt P.J."/>
            <person name="Ram A.F."/>
            <person name="Ramon A."/>
            <person name="Rauscher S."/>
            <person name="Record E."/>
            <person name="Riano-Pachon D.M."/>
            <person name="Robert V."/>
            <person name="Roehrig J."/>
            <person name="Ruller R."/>
            <person name="Salamov A."/>
            <person name="Salih N.S."/>
            <person name="Samson R.A."/>
            <person name="Sandor E."/>
            <person name="Sanguinetti M."/>
            <person name="Schuetze T."/>
            <person name="Sepcic K."/>
            <person name="Shelest E."/>
            <person name="Sherlock G."/>
            <person name="Sophianopoulou V."/>
            <person name="Squina F.M."/>
            <person name="Sun H."/>
            <person name="Susca A."/>
            <person name="Todd R.B."/>
            <person name="Tsang A."/>
            <person name="Unkles S.E."/>
            <person name="van de Wiele N."/>
            <person name="van Rossen-Uffink D."/>
            <person name="Oliveira J.V."/>
            <person name="Vesth T.C."/>
            <person name="Visser J."/>
            <person name="Yu J.-H."/>
            <person name="Zhou M."/>
            <person name="Andersen M.R."/>
            <person name="Archer D.B."/>
            <person name="Baker S.E."/>
            <person name="Benoit I."/>
            <person name="Brakhage A.A."/>
            <person name="Braus G.H."/>
            <person name="Fischer R."/>
            <person name="Frisvad J.C."/>
            <person name="Goldman G.H."/>
            <person name="Houbraken J."/>
            <person name="Oakley B."/>
            <person name="Pocsi I."/>
            <person name="Scazzocchio C."/>
            <person name="Seiboth B."/>
            <person name="vanKuyk P.A."/>
            <person name="Wortman J."/>
            <person name="Dyer P.S."/>
            <person name="Grigoriev I.V."/>
        </authorList>
    </citation>
    <scope>NUCLEOTIDE SEQUENCE [LARGE SCALE GENOMIC DNA]</scope>
    <source>
        <strain evidence="4">DTO 134E9</strain>
    </source>
</reference>
<comment type="subcellular location">
    <subcellularLocation>
        <location evidence="1">Membrane</location>
        <topology evidence="1">Multi-pass membrane protein</topology>
    </subcellularLocation>
</comment>
<feature type="transmembrane region" description="Helical" evidence="1">
    <location>
        <begin position="37"/>
        <end position="61"/>
    </location>
</feature>
<evidence type="ECO:0000313" key="3">
    <source>
        <dbReference type="EMBL" id="OJJ31103.1"/>
    </source>
</evidence>
<dbReference type="AlphaFoldDB" id="A0A1L9R895"/>
<evidence type="ECO:0000256" key="2">
    <source>
        <dbReference type="SAM" id="MobiDB-lite"/>
    </source>
</evidence>
<dbReference type="GO" id="GO:0016020">
    <property type="term" value="C:membrane"/>
    <property type="evidence" value="ECO:0007669"/>
    <property type="project" value="UniProtKB-SubCell"/>
</dbReference>
<keyword evidence="1" id="KW-1133">Transmembrane helix</keyword>
<protein>
    <recommendedName>
        <fullName evidence="1">Protein YOP1</fullName>
    </recommendedName>
</protein>